<keyword evidence="2" id="KW-0472">Membrane</keyword>
<reference evidence="3 4" key="1">
    <citation type="submission" date="2019-10" db="EMBL/GenBank/DDBJ databases">
        <authorList>
            <person name="Palmer J.M."/>
        </authorList>
    </citation>
    <scope>NUCLEOTIDE SEQUENCE [LARGE SCALE GENOMIC DNA]</scope>
    <source>
        <strain evidence="3 4">TWF718</strain>
    </source>
</reference>
<sequence>MFGLNENNRLAAEALAGLNMPPPVYAENPNGKEIEDNAPDLSLPGAQPAAAANTRINPFQIQDAGQSTHPPRSQRSYVTHLESDISSFTRLNACHIAIKALWVVSVLAAAFMTGWLQTSQPAPSDQQKLPPLQRPHGNGQQPEKQLGQRFAVVKEVLLGAAASLDPLPRSDGTESRTGGGGQSQEVLKEFIKYLFIIALTAIIAALFVSVLRILFVNKMDSEDKRGIGRTQILIDPLNPQYFDPPSVPVPILDKYNLGDWWSVYLFAGCAVGIVGEVVELLLTICLRLRFNDAKKFMEETGAGGGSTI</sequence>
<protein>
    <submittedName>
        <fullName evidence="3">Uncharacterized protein</fullName>
    </submittedName>
</protein>
<evidence type="ECO:0000313" key="3">
    <source>
        <dbReference type="EMBL" id="KAK6330029.1"/>
    </source>
</evidence>
<dbReference type="Proteomes" id="UP001313282">
    <property type="component" value="Unassembled WGS sequence"/>
</dbReference>
<feature type="region of interest" description="Disordered" evidence="1">
    <location>
        <begin position="119"/>
        <end position="144"/>
    </location>
</feature>
<proteinExistence type="predicted"/>
<comment type="caution">
    <text evidence="3">The sequence shown here is derived from an EMBL/GenBank/DDBJ whole genome shotgun (WGS) entry which is preliminary data.</text>
</comment>
<feature type="transmembrane region" description="Helical" evidence="2">
    <location>
        <begin position="263"/>
        <end position="286"/>
    </location>
</feature>
<feature type="region of interest" description="Disordered" evidence="1">
    <location>
        <begin position="23"/>
        <end position="48"/>
    </location>
</feature>
<feature type="transmembrane region" description="Helical" evidence="2">
    <location>
        <begin position="193"/>
        <end position="215"/>
    </location>
</feature>
<keyword evidence="2" id="KW-0812">Transmembrane</keyword>
<name>A0AAN8R921_9PEZI</name>
<keyword evidence="2" id="KW-1133">Transmembrane helix</keyword>
<accession>A0AAN8R921</accession>
<evidence type="ECO:0000256" key="1">
    <source>
        <dbReference type="SAM" id="MobiDB-lite"/>
    </source>
</evidence>
<gene>
    <name evidence="3" type="ORF">TWF718_003456</name>
</gene>
<dbReference type="AlphaFoldDB" id="A0AAN8R921"/>
<evidence type="ECO:0000256" key="2">
    <source>
        <dbReference type="SAM" id="Phobius"/>
    </source>
</evidence>
<organism evidence="3 4">
    <name type="scientific">Orbilia javanica</name>
    <dbReference type="NCBI Taxonomy" id="47235"/>
    <lineage>
        <taxon>Eukaryota</taxon>
        <taxon>Fungi</taxon>
        <taxon>Dikarya</taxon>
        <taxon>Ascomycota</taxon>
        <taxon>Pezizomycotina</taxon>
        <taxon>Orbiliomycetes</taxon>
        <taxon>Orbiliales</taxon>
        <taxon>Orbiliaceae</taxon>
        <taxon>Orbilia</taxon>
    </lineage>
</organism>
<evidence type="ECO:0000313" key="4">
    <source>
        <dbReference type="Proteomes" id="UP001313282"/>
    </source>
</evidence>
<keyword evidence="4" id="KW-1185">Reference proteome</keyword>
<dbReference type="EMBL" id="JAVHNR010000012">
    <property type="protein sequence ID" value="KAK6330029.1"/>
    <property type="molecule type" value="Genomic_DNA"/>
</dbReference>